<organism evidence="3 4">
    <name type="scientific">Pseudomonas japonica</name>
    <dbReference type="NCBI Taxonomy" id="256466"/>
    <lineage>
        <taxon>Bacteria</taxon>
        <taxon>Pseudomonadati</taxon>
        <taxon>Pseudomonadota</taxon>
        <taxon>Gammaproteobacteria</taxon>
        <taxon>Pseudomonadales</taxon>
        <taxon>Pseudomonadaceae</taxon>
        <taxon>Pseudomonas</taxon>
    </lineage>
</organism>
<evidence type="ECO:0000313" key="4">
    <source>
        <dbReference type="Proteomes" id="UP000198407"/>
    </source>
</evidence>
<dbReference type="InterPro" id="IPR046839">
    <property type="entry name" value="ABC_toxin_N"/>
</dbReference>
<gene>
    <name evidence="3" type="ORF">SAMN05444352_1111</name>
</gene>
<dbReference type="Pfam" id="PF18413">
    <property type="entry name" value="Neuraminidase"/>
    <property type="match status" value="1"/>
</dbReference>
<feature type="non-terminal residue" evidence="3">
    <location>
        <position position="611"/>
    </location>
</feature>
<keyword evidence="4" id="KW-1185">Reference proteome</keyword>
<evidence type="ECO:0000259" key="2">
    <source>
        <dbReference type="Pfam" id="PF20220"/>
    </source>
</evidence>
<dbReference type="AlphaFoldDB" id="A0A239FUJ1"/>
<evidence type="ECO:0000313" key="3">
    <source>
        <dbReference type="EMBL" id="SNS60465.1"/>
    </source>
</evidence>
<reference evidence="4" key="1">
    <citation type="submission" date="2017-06" db="EMBL/GenBank/DDBJ databases">
        <authorList>
            <person name="Varghese N."/>
            <person name="Submissions S."/>
        </authorList>
    </citation>
    <scope>NUCLEOTIDE SEQUENCE [LARGE SCALE GENOMIC DNA]</scope>
    <source>
        <strain evidence="4">DSM 22348</strain>
    </source>
</reference>
<feature type="domain" description="Neuraminidase-like" evidence="1">
    <location>
        <begin position="165"/>
        <end position="300"/>
    </location>
</feature>
<dbReference type="RefSeq" id="WP_249299705.1">
    <property type="nucleotide sequence ID" value="NZ_FZOL01000011.1"/>
</dbReference>
<dbReference type="InterPro" id="IPR041079">
    <property type="entry name" value="Neuraminidase-like"/>
</dbReference>
<accession>A0A239FUJ1</accession>
<proteinExistence type="predicted"/>
<dbReference type="Pfam" id="PF20220">
    <property type="entry name" value="ABC_toxin_N"/>
    <property type="match status" value="1"/>
</dbReference>
<evidence type="ECO:0000259" key="1">
    <source>
        <dbReference type="Pfam" id="PF18413"/>
    </source>
</evidence>
<name>A0A239FUJ1_9PSED</name>
<dbReference type="EMBL" id="FZOL01000011">
    <property type="protein sequence ID" value="SNS60465.1"/>
    <property type="molecule type" value="Genomic_DNA"/>
</dbReference>
<sequence length="611" mass="69544">MNPLFATLAEDHRDALVAYYLGQIVPQHPVEGARGLVTEQDLYEFLLIDNQVSAQVDTSRIAMGMASLQQYIHAIFNGMEPGYLGMLEGREQEQWRVAKSEYSVWGANQKLRDYPENYLVPSLRLKQTEAFREFIGNTDQSRISKDSVQRALVHYLDRFERISNLQIISGYIDGLDFRKADYYFIGRENVEPRAWFWRKVAVYFDDPEAARAEDDDYLSPTAWDEWMPVEVPKGHDVVLMRPLVLDGRLYAVWVEQHREQRPVPAARAELPGLQEEVRCYTVKLAYRSLEGTWSVPMSYRLEQDGVIRNPRLVAFVNEADPQAKKIVIGFTSVSGLTAEGLALDLRFNVLFQGMVEKDGGDGTLIERIVSGIYHFIEPPNGLQHPLATDAPMHVQVRNNPSGKYAVVGQLNNRIFLSCSMGLDDNGPHVRIYGRSNLVLGYEYPYTSDFVLTIYQEGEEPWRRVYRRQFNGKLETDVKTLTVDGSEPIVVSLGFPEVGLESVNHYDVTFPPSVPAAPLLVTSRGGHFLDLESLGLKGLRYVRLNTLFAKELVARAMVSVDALLSWDTQHIEETALPAEGIKQLMDFHGANGRYFWELFFHIPHAVAWRLHN</sequence>
<feature type="domain" description="ABC toxin N-terminal" evidence="2">
    <location>
        <begin position="7"/>
        <end position="134"/>
    </location>
</feature>
<dbReference type="Proteomes" id="UP000198407">
    <property type="component" value="Unassembled WGS sequence"/>
</dbReference>
<protein>
    <submittedName>
        <fullName evidence="3">Uncharacterized protein</fullName>
    </submittedName>
</protein>